<evidence type="ECO:0000313" key="16">
    <source>
        <dbReference type="EMBL" id="SUB75053.1"/>
    </source>
</evidence>
<dbReference type="Proteomes" id="UP000254777">
    <property type="component" value="Unassembled WGS sequence"/>
</dbReference>
<feature type="modified residue" description="Phosphoserine" evidence="9">
    <location>
        <position position="99"/>
    </location>
</feature>
<evidence type="ECO:0000256" key="5">
    <source>
        <dbReference type="ARBA" id="ARBA00023235"/>
    </source>
</evidence>
<keyword evidence="3 9" id="KW-0479">Metal-binding</keyword>
<evidence type="ECO:0000259" key="14">
    <source>
        <dbReference type="Pfam" id="PF02879"/>
    </source>
</evidence>
<dbReference type="InterPro" id="IPR016055">
    <property type="entry name" value="A-D-PHexomutase_a/b/a-I/II/III"/>
</dbReference>
<dbReference type="InterPro" id="IPR016066">
    <property type="entry name" value="A-D-PHexomutase_CS"/>
</dbReference>
<dbReference type="FunFam" id="3.30.310.50:FF:000001">
    <property type="entry name" value="Phosphoglucosamine mutase"/>
    <property type="match status" value="1"/>
</dbReference>
<dbReference type="PROSITE" id="PS00710">
    <property type="entry name" value="PGM_PMM"/>
    <property type="match status" value="1"/>
</dbReference>
<dbReference type="RefSeq" id="WP_004820652.1">
    <property type="nucleotide sequence ID" value="NZ_UGTH01000001.1"/>
</dbReference>
<feature type="binding site" description="via phosphate group" evidence="9">
    <location>
        <position position="99"/>
    </location>
    <ligand>
        <name>Mg(2+)</name>
        <dbReference type="ChEBI" id="CHEBI:18420"/>
    </ligand>
</feature>
<dbReference type="SUPFAM" id="SSF55957">
    <property type="entry name" value="Phosphoglucomutase, C-terminal domain"/>
    <property type="match status" value="1"/>
</dbReference>
<dbReference type="GO" id="GO:0009252">
    <property type="term" value="P:peptidoglycan biosynthetic process"/>
    <property type="evidence" value="ECO:0007669"/>
    <property type="project" value="TreeGrafter"/>
</dbReference>
<dbReference type="Pfam" id="PF02880">
    <property type="entry name" value="PGM_PMM_III"/>
    <property type="match status" value="1"/>
</dbReference>
<reference evidence="16 17" key="1">
    <citation type="submission" date="2018-06" db="EMBL/GenBank/DDBJ databases">
        <authorList>
            <consortium name="Pathogen Informatics"/>
            <person name="Doyle S."/>
        </authorList>
    </citation>
    <scope>NUCLEOTIDE SEQUENCE [LARGE SCALE GENOMIC DNA]</scope>
    <source>
        <strain evidence="16 17">NCTC11088</strain>
    </source>
</reference>
<dbReference type="Pfam" id="PF02878">
    <property type="entry name" value="PGM_PMM_I"/>
    <property type="match status" value="1"/>
</dbReference>
<dbReference type="Pfam" id="PF00408">
    <property type="entry name" value="PGM_PMM_IV"/>
    <property type="match status" value="1"/>
</dbReference>
<dbReference type="InterPro" id="IPR006352">
    <property type="entry name" value="GlmM_bact"/>
</dbReference>
<evidence type="ECO:0000256" key="8">
    <source>
        <dbReference type="ARBA" id="ARBA00068193"/>
    </source>
</evidence>
<proteinExistence type="inferred from homology"/>
<comment type="function">
    <text evidence="9 11">Catalyzes the conversion of glucosamine-6-phosphate to glucosamine-1-phosphate.</text>
</comment>
<feature type="domain" description="Alpha-D-phosphohexomutase alpha/beta/alpha" evidence="15">
    <location>
        <begin position="256"/>
        <end position="368"/>
    </location>
</feature>
<evidence type="ECO:0000259" key="15">
    <source>
        <dbReference type="Pfam" id="PF02880"/>
    </source>
</evidence>
<dbReference type="NCBIfam" id="NF008139">
    <property type="entry name" value="PRK10887.1"/>
    <property type="match status" value="1"/>
</dbReference>
<dbReference type="FunFam" id="3.40.120.10:FF:000002">
    <property type="entry name" value="Phosphoglucosamine mutase"/>
    <property type="match status" value="1"/>
</dbReference>
<feature type="binding site" evidence="9">
    <location>
        <position position="241"/>
    </location>
    <ligand>
        <name>Mg(2+)</name>
        <dbReference type="ChEBI" id="CHEBI:18420"/>
    </ligand>
</feature>
<comment type="cofactor">
    <cofactor evidence="9">
        <name>Mg(2+)</name>
        <dbReference type="ChEBI" id="CHEBI:18420"/>
    </cofactor>
    <text evidence="9">Binds 1 Mg(2+) ion per subunit.</text>
</comment>
<comment type="similarity">
    <text evidence="1 9 10">Belongs to the phosphohexose mutase family.</text>
</comment>
<feature type="binding site" evidence="9">
    <location>
        <position position="243"/>
    </location>
    <ligand>
        <name>Mg(2+)</name>
        <dbReference type="ChEBI" id="CHEBI:18420"/>
    </ligand>
</feature>
<dbReference type="InterPro" id="IPR005841">
    <property type="entry name" value="Alpha-D-phosphohexomutase_SF"/>
</dbReference>
<dbReference type="Gene3D" id="3.40.120.10">
    <property type="entry name" value="Alpha-D-Glucose-1,6-Bisphosphate, subunit A, domain 3"/>
    <property type="match status" value="3"/>
</dbReference>
<dbReference type="AlphaFoldDB" id="A0A379DCR0"/>
<sequence length="447" mass="48932">MGKLFGTDGIRGVANLELTPQLAYKVGRAAGYVLSKDKKGKVVVGQDTRLSGELLKAALVSGLMSIGLDVEVAGVIPTPGIAYLTRTGEYLAGVVISASHNPFEHNGIKFFSSDGYKLPDKVEEQIEELIFDDTKIYKNATHEDVGTMTYSEDLLKKYEEYLIEISNVDLTGMKVAIDIGNGALYKIAQNVLEEIGAEVVAVNDKPNGMNINDNCGSTNPELIRNLVLETRADMGMSFDGDADRIIAVDEKGNLIDGDHILAICATYLKENDRLKNNTVVGTIMSNIGLKKYLDTIGVNLVQTKVGDRYILEKMISKDYVIGAEQSGHVVFLEYNTTGDGLATGLHLLEVAKKTGKELSELNNLMTSYPQVLVNAKVRNDLKNNYMSFPGVKDEIEKIENEFGGNGRVVIRPSGTEPLIRVMIEGEDKELMEAKARELANFIELKLN</sequence>
<evidence type="ECO:0000256" key="4">
    <source>
        <dbReference type="ARBA" id="ARBA00022842"/>
    </source>
</evidence>
<keyword evidence="4 9" id="KW-0460">Magnesium</keyword>
<evidence type="ECO:0000256" key="3">
    <source>
        <dbReference type="ARBA" id="ARBA00022723"/>
    </source>
</evidence>
<dbReference type="PANTHER" id="PTHR42946">
    <property type="entry name" value="PHOSPHOHEXOSE MUTASE"/>
    <property type="match status" value="1"/>
</dbReference>
<evidence type="ECO:0000259" key="13">
    <source>
        <dbReference type="Pfam" id="PF02878"/>
    </source>
</evidence>
<organism evidence="16 17">
    <name type="scientific">Peptoniphilus indolicus</name>
    <dbReference type="NCBI Taxonomy" id="33030"/>
    <lineage>
        <taxon>Bacteria</taxon>
        <taxon>Bacillati</taxon>
        <taxon>Bacillota</taxon>
        <taxon>Tissierellia</taxon>
        <taxon>Tissierellales</taxon>
        <taxon>Peptoniphilaceae</taxon>
        <taxon>Peptoniphilus</taxon>
    </lineage>
</organism>
<dbReference type="PRINTS" id="PR00509">
    <property type="entry name" value="PGMPMM"/>
</dbReference>
<keyword evidence="5 9" id="KW-0413">Isomerase</keyword>
<feature type="domain" description="Alpha-D-phosphohexomutase C-terminal" evidence="12">
    <location>
        <begin position="372"/>
        <end position="439"/>
    </location>
</feature>
<evidence type="ECO:0000256" key="6">
    <source>
        <dbReference type="ARBA" id="ARBA00050364"/>
    </source>
</evidence>
<feature type="binding site" evidence="9">
    <location>
        <position position="239"/>
    </location>
    <ligand>
        <name>Mg(2+)</name>
        <dbReference type="ChEBI" id="CHEBI:18420"/>
    </ligand>
</feature>
<gene>
    <name evidence="9 16" type="primary">glmM</name>
    <name evidence="16" type="ORF">NCTC11088_00815</name>
</gene>
<dbReference type="InterPro" id="IPR050060">
    <property type="entry name" value="Phosphoglucosamine_mutase"/>
</dbReference>
<protein>
    <recommendedName>
        <fullName evidence="8 9">Phosphoglucosamine mutase</fullName>
        <ecNumber evidence="7 9">5.4.2.10</ecNumber>
    </recommendedName>
</protein>
<evidence type="ECO:0000256" key="11">
    <source>
        <dbReference type="RuleBase" id="RU004327"/>
    </source>
</evidence>
<feature type="domain" description="Alpha-D-phosphohexomutase alpha/beta/alpha" evidence="14">
    <location>
        <begin position="158"/>
        <end position="252"/>
    </location>
</feature>
<dbReference type="CDD" id="cd05802">
    <property type="entry name" value="GlmM"/>
    <property type="match status" value="1"/>
</dbReference>
<dbReference type="EC" id="5.4.2.10" evidence="7 9"/>
<dbReference type="HAMAP" id="MF_01554_B">
    <property type="entry name" value="GlmM_B"/>
    <property type="match status" value="1"/>
</dbReference>
<evidence type="ECO:0000313" key="17">
    <source>
        <dbReference type="Proteomes" id="UP000254777"/>
    </source>
</evidence>
<dbReference type="GO" id="GO:0005829">
    <property type="term" value="C:cytosol"/>
    <property type="evidence" value="ECO:0007669"/>
    <property type="project" value="TreeGrafter"/>
</dbReference>
<dbReference type="Gene3D" id="3.30.310.50">
    <property type="entry name" value="Alpha-D-phosphohexomutase, C-terminal domain"/>
    <property type="match status" value="1"/>
</dbReference>
<comment type="PTM">
    <text evidence="9">Activated by phosphorylation.</text>
</comment>
<dbReference type="SUPFAM" id="SSF53738">
    <property type="entry name" value="Phosphoglucomutase, first 3 domains"/>
    <property type="match status" value="3"/>
</dbReference>
<dbReference type="PANTHER" id="PTHR42946:SF1">
    <property type="entry name" value="PHOSPHOGLUCOMUTASE (ALPHA-D-GLUCOSE-1,6-BISPHOSPHATE-DEPENDENT)"/>
    <property type="match status" value="1"/>
</dbReference>
<dbReference type="GO" id="GO:0004615">
    <property type="term" value="F:phosphomannomutase activity"/>
    <property type="evidence" value="ECO:0007669"/>
    <property type="project" value="TreeGrafter"/>
</dbReference>
<dbReference type="InterPro" id="IPR005843">
    <property type="entry name" value="A-D-PHexomutase_C"/>
</dbReference>
<feature type="active site" description="Phosphoserine intermediate" evidence="9">
    <location>
        <position position="99"/>
    </location>
</feature>
<accession>A0A379DCR0</accession>
<dbReference type="GO" id="GO:0000287">
    <property type="term" value="F:magnesium ion binding"/>
    <property type="evidence" value="ECO:0007669"/>
    <property type="project" value="UniProtKB-UniRule"/>
</dbReference>
<dbReference type="GO" id="GO:0005975">
    <property type="term" value="P:carbohydrate metabolic process"/>
    <property type="evidence" value="ECO:0007669"/>
    <property type="project" value="InterPro"/>
</dbReference>
<evidence type="ECO:0000259" key="12">
    <source>
        <dbReference type="Pfam" id="PF00408"/>
    </source>
</evidence>
<name>A0A379DCR0_9FIRM</name>
<dbReference type="InterPro" id="IPR036900">
    <property type="entry name" value="A-D-PHexomutase_C_sf"/>
</dbReference>
<comment type="catalytic activity">
    <reaction evidence="6 9 11">
        <text>alpha-D-glucosamine 1-phosphate = D-glucosamine 6-phosphate</text>
        <dbReference type="Rhea" id="RHEA:23424"/>
        <dbReference type="ChEBI" id="CHEBI:58516"/>
        <dbReference type="ChEBI" id="CHEBI:58725"/>
        <dbReference type="EC" id="5.4.2.10"/>
    </reaction>
</comment>
<dbReference type="EMBL" id="UGTH01000001">
    <property type="protein sequence ID" value="SUB75053.1"/>
    <property type="molecule type" value="Genomic_DNA"/>
</dbReference>
<dbReference type="NCBIfam" id="TIGR01455">
    <property type="entry name" value="glmM"/>
    <property type="match status" value="1"/>
</dbReference>
<evidence type="ECO:0000256" key="2">
    <source>
        <dbReference type="ARBA" id="ARBA00022553"/>
    </source>
</evidence>
<feature type="domain" description="Alpha-D-phosphohexomutase alpha/beta/alpha" evidence="13">
    <location>
        <begin position="3"/>
        <end position="134"/>
    </location>
</feature>
<keyword evidence="2 9" id="KW-0597">Phosphoprotein</keyword>
<evidence type="ECO:0000256" key="1">
    <source>
        <dbReference type="ARBA" id="ARBA00010231"/>
    </source>
</evidence>
<dbReference type="Pfam" id="PF02879">
    <property type="entry name" value="PGM_PMM_II"/>
    <property type="match status" value="1"/>
</dbReference>
<dbReference type="GO" id="GO:0006048">
    <property type="term" value="P:UDP-N-acetylglucosamine biosynthetic process"/>
    <property type="evidence" value="ECO:0007669"/>
    <property type="project" value="TreeGrafter"/>
</dbReference>
<dbReference type="InterPro" id="IPR005845">
    <property type="entry name" value="A-D-PHexomutase_a/b/a-II"/>
</dbReference>
<evidence type="ECO:0000256" key="9">
    <source>
        <dbReference type="HAMAP-Rule" id="MF_01554"/>
    </source>
</evidence>
<evidence type="ECO:0000256" key="7">
    <source>
        <dbReference type="ARBA" id="ARBA00066330"/>
    </source>
</evidence>
<evidence type="ECO:0000256" key="10">
    <source>
        <dbReference type="RuleBase" id="RU004326"/>
    </source>
</evidence>
<dbReference type="InterPro" id="IPR005846">
    <property type="entry name" value="A-D-PHexomutase_a/b/a-III"/>
</dbReference>
<dbReference type="InterPro" id="IPR005844">
    <property type="entry name" value="A-D-PHexomutase_a/b/a-I"/>
</dbReference>
<dbReference type="GO" id="GO:0008966">
    <property type="term" value="F:phosphoglucosamine mutase activity"/>
    <property type="evidence" value="ECO:0007669"/>
    <property type="project" value="UniProtKB-UniRule"/>
</dbReference>
<dbReference type="FunFam" id="3.40.120.10:FF:000001">
    <property type="entry name" value="Phosphoglucosamine mutase"/>
    <property type="match status" value="1"/>
</dbReference>